<dbReference type="GeneID" id="583743"/>
<feature type="transmembrane region" description="Helical" evidence="8">
    <location>
        <begin position="187"/>
        <end position="210"/>
    </location>
</feature>
<evidence type="ECO:0000313" key="10">
    <source>
        <dbReference type="EnsemblMetazoa" id="XP_030842994"/>
    </source>
</evidence>
<dbReference type="EnsemblMetazoa" id="XM_030987134">
    <property type="protein sequence ID" value="XP_030842994"/>
    <property type="gene ID" value="LOC583743"/>
</dbReference>
<dbReference type="Gene3D" id="1.20.1250.20">
    <property type="entry name" value="MFS general substrate transporter like domains"/>
    <property type="match status" value="1"/>
</dbReference>
<name>A0A7M7NYT8_STRPU</name>
<dbReference type="AlphaFoldDB" id="A0A7M7NYT8"/>
<evidence type="ECO:0000259" key="9">
    <source>
        <dbReference type="PROSITE" id="PS50850"/>
    </source>
</evidence>
<feature type="transmembrane region" description="Helical" evidence="8">
    <location>
        <begin position="437"/>
        <end position="460"/>
    </location>
</feature>
<comment type="subcellular location">
    <subcellularLocation>
        <location evidence="1">Membrane</location>
        <topology evidence="1">Multi-pass membrane protein</topology>
    </subcellularLocation>
</comment>
<dbReference type="InterPro" id="IPR005828">
    <property type="entry name" value="MFS_sugar_transport-like"/>
</dbReference>
<feature type="transmembrane region" description="Helical" evidence="8">
    <location>
        <begin position="305"/>
        <end position="326"/>
    </location>
</feature>
<feature type="transmembrane region" description="Helical" evidence="8">
    <location>
        <begin position="370"/>
        <end position="389"/>
    </location>
</feature>
<accession>A0A7M7NYT8</accession>
<evidence type="ECO:0000256" key="8">
    <source>
        <dbReference type="SAM" id="Phobius"/>
    </source>
</evidence>
<dbReference type="FunCoup" id="A0A7M7NYT8">
    <property type="interactions" value="970"/>
</dbReference>
<keyword evidence="2 6" id="KW-0813">Transport</keyword>
<evidence type="ECO:0000256" key="4">
    <source>
        <dbReference type="ARBA" id="ARBA00022989"/>
    </source>
</evidence>
<feature type="transmembrane region" description="Helical" evidence="8">
    <location>
        <begin position="126"/>
        <end position="147"/>
    </location>
</feature>
<dbReference type="RefSeq" id="XP_030842994.1">
    <property type="nucleotide sequence ID" value="XM_030987134.1"/>
</dbReference>
<evidence type="ECO:0000256" key="3">
    <source>
        <dbReference type="ARBA" id="ARBA00022692"/>
    </source>
</evidence>
<feature type="transmembrane region" description="Helical" evidence="8">
    <location>
        <begin position="93"/>
        <end position="114"/>
    </location>
</feature>
<keyword evidence="3 8" id="KW-0812">Transmembrane</keyword>
<evidence type="ECO:0000313" key="11">
    <source>
        <dbReference type="Proteomes" id="UP000007110"/>
    </source>
</evidence>
<dbReference type="PANTHER" id="PTHR23503">
    <property type="entry name" value="SOLUTE CARRIER FAMILY 2"/>
    <property type="match status" value="1"/>
</dbReference>
<feature type="transmembrane region" description="Helical" evidence="8">
    <location>
        <begin position="216"/>
        <end position="237"/>
    </location>
</feature>
<evidence type="ECO:0000256" key="7">
    <source>
        <dbReference type="SAM" id="MobiDB-lite"/>
    </source>
</evidence>
<dbReference type="InterPro" id="IPR020846">
    <property type="entry name" value="MFS_dom"/>
</dbReference>
<reference evidence="11" key="1">
    <citation type="submission" date="2015-02" db="EMBL/GenBank/DDBJ databases">
        <title>Genome sequencing for Strongylocentrotus purpuratus.</title>
        <authorList>
            <person name="Murali S."/>
            <person name="Liu Y."/>
            <person name="Vee V."/>
            <person name="English A."/>
            <person name="Wang M."/>
            <person name="Skinner E."/>
            <person name="Han Y."/>
            <person name="Muzny D.M."/>
            <person name="Worley K.C."/>
            <person name="Gibbs R.A."/>
        </authorList>
    </citation>
    <scope>NUCLEOTIDE SEQUENCE</scope>
</reference>
<dbReference type="InterPro" id="IPR005829">
    <property type="entry name" value="Sugar_transporter_CS"/>
</dbReference>
<feature type="domain" description="Major facilitator superfamily (MFS) profile" evidence="9">
    <location>
        <begin position="46"/>
        <end position="491"/>
    </location>
</feature>
<dbReference type="PANTHER" id="PTHR23503:SF8">
    <property type="entry name" value="FACILITATED GLUCOSE TRANSPORTER PROTEIN 1"/>
    <property type="match status" value="1"/>
</dbReference>
<evidence type="ECO:0000256" key="5">
    <source>
        <dbReference type="ARBA" id="ARBA00023136"/>
    </source>
</evidence>
<dbReference type="FunFam" id="1.20.1250.20:FF:000029">
    <property type="entry name" value="solute carrier family 2, facilitated glucose transporter member 4"/>
    <property type="match status" value="1"/>
</dbReference>
<feature type="transmembrane region" description="Helical" evidence="8">
    <location>
        <begin position="341"/>
        <end position="363"/>
    </location>
</feature>
<evidence type="ECO:0000256" key="1">
    <source>
        <dbReference type="ARBA" id="ARBA00004141"/>
    </source>
</evidence>
<evidence type="ECO:0000256" key="2">
    <source>
        <dbReference type="ARBA" id="ARBA00022448"/>
    </source>
</evidence>
<comment type="similarity">
    <text evidence="6">Belongs to the major facilitator superfamily. Sugar transporter (TC 2.A.1.1) family.</text>
</comment>
<sequence>MEDASNGKHEEIGKEDYSRTISQEQLTNKEPKFVLGRPTLWLVISVIAVTFGSSAQYGYGIGVLTGPSLTMQDFYNQSNYDRRGEPLSDTGVLWLWSATISVWCIGGALGALVGGYLSDGLGRKGALLMINIFSLVAAVLFGFAELANSYEMVIIGRLIHGFYVGTAITIVPLYLAEISPINLRGAIGVIHQLMITIGILIGQALGLYAFTAEDSWPILLALIGVMSAFQLILLPFCPESPRWLLLNKNKEEKTRQALVRLRGSDDVEEEIREIREEGSKDVEVEEKVGIVDVITLKDPSWKMPLLICMILQGGQQLSGINAVLFYATEIYRQTGMGAEEVAYATIGTGAINVVMTIISVYMVERAGRRILTVVPFGLMAICLALLTVSLNLQPTFDWMKWLSLIFIYAYIVSFAVGPGPVPFVIVPELWTQGPRPAAMSIAIQTNWWCNFLVGLTFPFIQATVGAYSFLVFMFFVILTTIFSYFYVPETKNRTFDDIMDGFRKGDKSGKKSKGGDYELQDNANKA</sequence>
<dbReference type="NCBIfam" id="TIGR00879">
    <property type="entry name" value="SP"/>
    <property type="match status" value="1"/>
</dbReference>
<feature type="transmembrane region" description="Helical" evidence="8">
    <location>
        <begin position="466"/>
        <end position="487"/>
    </location>
</feature>
<dbReference type="OMA" id="TQHFQRM"/>
<dbReference type="InterPro" id="IPR045263">
    <property type="entry name" value="GLUT"/>
</dbReference>
<feature type="transmembrane region" description="Helical" evidence="8">
    <location>
        <begin position="153"/>
        <end position="175"/>
    </location>
</feature>
<dbReference type="PRINTS" id="PR00171">
    <property type="entry name" value="SUGRTRNSPORT"/>
</dbReference>
<keyword evidence="11" id="KW-1185">Reference proteome</keyword>
<proteinExistence type="inferred from homology"/>
<dbReference type="GO" id="GO:0046323">
    <property type="term" value="P:D-glucose import"/>
    <property type="evidence" value="ECO:0000318"/>
    <property type="project" value="GO_Central"/>
</dbReference>
<dbReference type="InParanoid" id="A0A7M7NYT8"/>
<keyword evidence="5 8" id="KW-0472">Membrane</keyword>
<dbReference type="Pfam" id="PF00083">
    <property type="entry name" value="Sugar_tr"/>
    <property type="match status" value="1"/>
</dbReference>
<reference evidence="10" key="2">
    <citation type="submission" date="2021-01" db="UniProtKB">
        <authorList>
            <consortium name="EnsemblMetazoa"/>
        </authorList>
    </citation>
    <scope>IDENTIFICATION</scope>
</reference>
<dbReference type="GO" id="GO:0055056">
    <property type="term" value="F:D-glucose transmembrane transporter activity"/>
    <property type="evidence" value="ECO:0000318"/>
    <property type="project" value="GO_Central"/>
</dbReference>
<organism evidence="10 11">
    <name type="scientific">Strongylocentrotus purpuratus</name>
    <name type="common">Purple sea urchin</name>
    <dbReference type="NCBI Taxonomy" id="7668"/>
    <lineage>
        <taxon>Eukaryota</taxon>
        <taxon>Metazoa</taxon>
        <taxon>Echinodermata</taxon>
        <taxon>Eleutherozoa</taxon>
        <taxon>Echinozoa</taxon>
        <taxon>Echinoidea</taxon>
        <taxon>Euechinoidea</taxon>
        <taxon>Echinacea</taxon>
        <taxon>Camarodonta</taxon>
        <taxon>Echinidea</taxon>
        <taxon>Strongylocentrotidae</taxon>
        <taxon>Strongylocentrotus</taxon>
    </lineage>
</organism>
<feature type="region of interest" description="Disordered" evidence="7">
    <location>
        <begin position="503"/>
        <end position="526"/>
    </location>
</feature>
<feature type="compositionally biased region" description="Basic and acidic residues" evidence="7">
    <location>
        <begin position="503"/>
        <end position="516"/>
    </location>
</feature>
<dbReference type="PROSITE" id="PS00217">
    <property type="entry name" value="SUGAR_TRANSPORT_2"/>
    <property type="match status" value="1"/>
</dbReference>
<dbReference type="InterPro" id="IPR036259">
    <property type="entry name" value="MFS_trans_sf"/>
</dbReference>
<feature type="transmembrane region" description="Helical" evidence="8">
    <location>
        <begin position="401"/>
        <end position="425"/>
    </location>
</feature>
<dbReference type="OrthoDB" id="4540492at2759"/>
<evidence type="ECO:0000256" key="6">
    <source>
        <dbReference type="RuleBase" id="RU003346"/>
    </source>
</evidence>
<dbReference type="GO" id="GO:0016020">
    <property type="term" value="C:membrane"/>
    <property type="evidence" value="ECO:0000318"/>
    <property type="project" value="GO_Central"/>
</dbReference>
<dbReference type="InterPro" id="IPR003663">
    <property type="entry name" value="Sugar/inositol_transpt"/>
</dbReference>
<dbReference type="SUPFAM" id="SSF103473">
    <property type="entry name" value="MFS general substrate transporter"/>
    <property type="match status" value="1"/>
</dbReference>
<dbReference type="PROSITE" id="PS50850">
    <property type="entry name" value="MFS"/>
    <property type="match status" value="1"/>
</dbReference>
<keyword evidence="4 8" id="KW-1133">Transmembrane helix</keyword>
<dbReference type="GO" id="GO:0070837">
    <property type="term" value="P:dehydroascorbic acid transport"/>
    <property type="evidence" value="ECO:0000318"/>
    <property type="project" value="GO_Central"/>
</dbReference>
<dbReference type="Proteomes" id="UP000007110">
    <property type="component" value="Unassembled WGS sequence"/>
</dbReference>
<feature type="transmembrane region" description="Helical" evidence="8">
    <location>
        <begin position="39"/>
        <end position="59"/>
    </location>
</feature>
<protein>
    <recommendedName>
        <fullName evidence="9">Major facilitator superfamily (MFS) profile domain-containing protein</fullName>
    </recommendedName>
</protein>
<dbReference type="KEGG" id="spu:583743"/>